<evidence type="ECO:0000313" key="3">
    <source>
        <dbReference type="Proteomes" id="UP000823521"/>
    </source>
</evidence>
<dbReference type="InterPro" id="IPR011009">
    <property type="entry name" value="Kinase-like_dom_sf"/>
</dbReference>
<dbReference type="EMBL" id="WVUH01000023">
    <property type="protein sequence ID" value="MBO4205393.1"/>
    <property type="molecule type" value="Genomic_DNA"/>
</dbReference>
<proteinExistence type="predicted"/>
<dbReference type="Gene3D" id="1.10.510.10">
    <property type="entry name" value="Transferase(Phosphotransferase) domain 1"/>
    <property type="match status" value="1"/>
</dbReference>
<evidence type="ECO:0000259" key="1">
    <source>
        <dbReference type="Pfam" id="PF01636"/>
    </source>
</evidence>
<evidence type="ECO:0000313" key="2">
    <source>
        <dbReference type="EMBL" id="MBO4205393.1"/>
    </source>
</evidence>
<dbReference type="InterPro" id="IPR002575">
    <property type="entry name" value="Aminoglycoside_PTrfase"/>
</dbReference>
<accession>A0ABS3VLN6</accession>
<feature type="domain" description="Aminoglycoside phosphotransferase" evidence="1">
    <location>
        <begin position="12"/>
        <end position="225"/>
    </location>
</feature>
<organism evidence="2 3">
    <name type="scientific">Micromonospora echinofusca</name>
    <dbReference type="NCBI Taxonomy" id="47858"/>
    <lineage>
        <taxon>Bacteria</taxon>
        <taxon>Bacillati</taxon>
        <taxon>Actinomycetota</taxon>
        <taxon>Actinomycetes</taxon>
        <taxon>Micromonosporales</taxon>
        <taxon>Micromonosporaceae</taxon>
        <taxon>Micromonospora</taxon>
    </lineage>
</organism>
<dbReference type="RefSeq" id="WP_208811574.1">
    <property type="nucleotide sequence ID" value="NZ_WVUH01000023.1"/>
</dbReference>
<feature type="non-terminal residue" evidence="2">
    <location>
        <position position="1"/>
    </location>
</feature>
<comment type="caution">
    <text evidence="2">The sequence shown here is derived from an EMBL/GenBank/DDBJ whole genome shotgun (WGS) entry which is preliminary data.</text>
</comment>
<dbReference type="Pfam" id="PF01636">
    <property type="entry name" value="APH"/>
    <property type="match status" value="1"/>
</dbReference>
<protein>
    <submittedName>
        <fullName evidence="2">Phosphotransferase</fullName>
    </submittedName>
</protein>
<gene>
    <name evidence="2" type="ORF">GSF22_05130</name>
</gene>
<dbReference type="Proteomes" id="UP000823521">
    <property type="component" value="Unassembled WGS sequence"/>
</dbReference>
<name>A0ABS3VLN6_MICEH</name>
<dbReference type="SUPFAM" id="SSF56112">
    <property type="entry name" value="Protein kinase-like (PK-like)"/>
    <property type="match status" value="1"/>
</dbReference>
<reference evidence="2 3" key="1">
    <citation type="submission" date="2019-12" db="EMBL/GenBank/DDBJ databases">
        <title>Whole genome sequencing of endophytic Actinobacterium Micromonospora sp. MPMI6T.</title>
        <authorList>
            <person name="Evv R."/>
            <person name="Podile A.R."/>
        </authorList>
    </citation>
    <scope>NUCLEOTIDE SEQUENCE [LARGE SCALE GENOMIC DNA]</scope>
    <source>
        <strain evidence="2 3">MPMI6</strain>
    </source>
</reference>
<keyword evidence="3" id="KW-1185">Reference proteome</keyword>
<dbReference type="Gene3D" id="1.20.58.840">
    <property type="match status" value="1"/>
</dbReference>
<sequence>TGGTGGTGREAAADQLDRAFRTASALHTDAGLDLVVAPVPTRTGAVVRRLTDRYALSVTPMVAGTAGRFGPHPSGDRTEVVDLLARLHRATPAVADTAPRLDLTLPGRDRLHGALADLDRQWTAGPYGEPARRLLAGRAGYVAGLLTDFDRLVDRVRRSGAAPVVTHGEPHPGNLLRTRDGLRLVDWDTVRLAPPERDLWMLTPAFDRLAGGEPDGQVGDLLDRYTGATGRTVTVDGLALWPLWWELADIAGYVDDLRRPHGDTADTAAAWTYLSGYLDS</sequence>